<keyword evidence="10 25" id="KW-1133">Transmembrane helix</keyword>
<dbReference type="CTD" id="168507"/>
<dbReference type="InterPro" id="IPR042060">
    <property type="entry name" value="PLAT_polycystin1"/>
</dbReference>
<evidence type="ECO:0000256" key="22">
    <source>
        <dbReference type="ARBA" id="ARBA00082084"/>
    </source>
</evidence>
<feature type="domain" description="PLAT" evidence="27">
    <location>
        <begin position="1427"/>
        <end position="1546"/>
    </location>
</feature>
<feature type="region of interest" description="Disordered" evidence="24">
    <location>
        <begin position="836"/>
        <end position="910"/>
    </location>
</feature>
<dbReference type="GO" id="GO:0005262">
    <property type="term" value="F:calcium channel activity"/>
    <property type="evidence" value="ECO:0007669"/>
    <property type="project" value="UniProtKB-KW"/>
</dbReference>
<evidence type="ECO:0000256" key="8">
    <source>
        <dbReference type="ARBA" id="ARBA00022737"/>
    </source>
</evidence>
<keyword evidence="8" id="KW-0677">Repeat</keyword>
<dbReference type="InterPro" id="IPR022409">
    <property type="entry name" value="PKD/Chitinase_dom"/>
</dbReference>
<evidence type="ECO:0000256" key="15">
    <source>
        <dbReference type="ARBA" id="ARBA00023180"/>
    </source>
</evidence>
<feature type="transmembrane region" description="Helical" evidence="25">
    <location>
        <begin position="2425"/>
        <end position="2445"/>
    </location>
</feature>
<keyword evidence="30" id="KW-1185">Reference proteome</keyword>
<dbReference type="Pfam" id="PF00801">
    <property type="entry name" value="PKD"/>
    <property type="match status" value="1"/>
</dbReference>
<dbReference type="SMART" id="SM00308">
    <property type="entry name" value="LH2"/>
    <property type="match status" value="1"/>
</dbReference>
<feature type="region of interest" description="Disordered" evidence="24">
    <location>
        <begin position="924"/>
        <end position="951"/>
    </location>
</feature>
<feature type="compositionally biased region" description="Low complexity" evidence="24">
    <location>
        <begin position="871"/>
        <end position="883"/>
    </location>
</feature>
<evidence type="ECO:0000256" key="19">
    <source>
        <dbReference type="ARBA" id="ARBA00063851"/>
    </source>
</evidence>
<keyword evidence="12" id="KW-0969">Cilium</keyword>
<dbReference type="InterPro" id="IPR013783">
    <property type="entry name" value="Ig-like_fold"/>
</dbReference>
<evidence type="ECO:0000256" key="12">
    <source>
        <dbReference type="ARBA" id="ARBA00023069"/>
    </source>
</evidence>
<feature type="domain" description="PKD" evidence="26">
    <location>
        <begin position="452"/>
        <end position="521"/>
    </location>
</feature>
<feature type="transmembrane region" description="Helical" evidence="25">
    <location>
        <begin position="1760"/>
        <end position="1783"/>
    </location>
</feature>
<comment type="similarity">
    <text evidence="2">Belongs to the polycystin family.</text>
</comment>
<evidence type="ECO:0000256" key="21">
    <source>
        <dbReference type="ARBA" id="ARBA00081200"/>
    </source>
</evidence>
<dbReference type="InterPro" id="IPR057244">
    <property type="entry name" value="GAIN_B"/>
</dbReference>
<comment type="function">
    <text evidence="18">Component of a calcium-permeant ion channel formed by PKD1L2 and PKD1L1 in primary cilia, where it controls cilium calcium concentration, without affecting cytoplasmic calcium concentration, and regulates sonic hedgehog/SHH signaling and GLI2 transcription. The PKD1L1:PKD2L1 channel complex is mechanosensitive only at high pressures and is highly temperature sensitive. Also involved in left/right axis specification downstream of nodal flow by forming a complex with PKD2 in cilia to facilitate flow detection in left/right patterning. May function as a G-protein-coupled receptor.</text>
</comment>
<organism evidence="30 31">
    <name type="scientific">Hipposideros armiger</name>
    <name type="common">Great Himalayan leaf-nosed bat</name>
    <dbReference type="NCBI Taxonomy" id="186990"/>
    <lineage>
        <taxon>Eukaryota</taxon>
        <taxon>Metazoa</taxon>
        <taxon>Chordata</taxon>
        <taxon>Craniata</taxon>
        <taxon>Vertebrata</taxon>
        <taxon>Euteleostomi</taxon>
        <taxon>Mammalia</taxon>
        <taxon>Eutheria</taxon>
        <taxon>Laurasiatheria</taxon>
        <taxon>Chiroptera</taxon>
        <taxon>Yinpterochiroptera</taxon>
        <taxon>Rhinolophoidea</taxon>
        <taxon>Hipposideridae</taxon>
        <taxon>Hipposideros</taxon>
    </lineage>
</organism>
<name>A0A8B7S6C3_HIPAR</name>
<keyword evidence="9" id="KW-0106">Calcium</keyword>
<dbReference type="CDD" id="cd00146">
    <property type="entry name" value="PKD"/>
    <property type="match status" value="1"/>
</dbReference>
<dbReference type="InterPro" id="IPR036392">
    <property type="entry name" value="PLAT/LH2_dom_sf"/>
</dbReference>
<feature type="region of interest" description="Disordered" evidence="24">
    <location>
        <begin position="2076"/>
        <end position="2097"/>
    </location>
</feature>
<feature type="region of interest" description="Disordered" evidence="24">
    <location>
        <begin position="49"/>
        <end position="81"/>
    </location>
</feature>
<keyword evidence="3" id="KW-0813">Transport</keyword>
<dbReference type="PROSITE" id="PS50221">
    <property type="entry name" value="GAIN_B"/>
    <property type="match status" value="1"/>
</dbReference>
<evidence type="ECO:0000256" key="25">
    <source>
        <dbReference type="SAM" id="Phobius"/>
    </source>
</evidence>
<protein>
    <recommendedName>
        <fullName evidence="20">Polycystin-1-like protein 1</fullName>
    </recommendedName>
    <alternativeName>
        <fullName evidence="22">PC1-like 1 protein</fullName>
    </alternativeName>
    <alternativeName>
        <fullName evidence="21">Polycystic kidney disease protein 1-like 1</fullName>
    </alternativeName>
</protein>
<dbReference type="CDD" id="cd01752">
    <property type="entry name" value="PLAT_polycystin"/>
    <property type="match status" value="1"/>
</dbReference>
<dbReference type="PANTHER" id="PTHR46730">
    <property type="entry name" value="POLYCYSTIN-1"/>
    <property type="match status" value="1"/>
</dbReference>
<accession>A0A8B7S6C3</accession>
<dbReference type="SMART" id="SM00089">
    <property type="entry name" value="PKD"/>
    <property type="match status" value="2"/>
</dbReference>
<dbReference type="InterPro" id="IPR035986">
    <property type="entry name" value="PKD_dom_sf"/>
</dbReference>
<comment type="subcellular location">
    <subcellularLocation>
        <location evidence="1">Cell projection</location>
        <location evidence="1">Cilium membrane</location>
        <topology evidence="1">Multi-pass membrane protein</topology>
    </subcellularLocation>
</comment>
<evidence type="ECO:0000256" key="14">
    <source>
        <dbReference type="ARBA" id="ARBA00023157"/>
    </source>
</evidence>
<evidence type="ECO:0000256" key="20">
    <source>
        <dbReference type="ARBA" id="ARBA00073797"/>
    </source>
</evidence>
<evidence type="ECO:0000256" key="18">
    <source>
        <dbReference type="ARBA" id="ARBA00054690"/>
    </source>
</evidence>
<proteinExistence type="inferred from homology"/>
<keyword evidence="16" id="KW-0966">Cell projection</keyword>
<keyword evidence="14" id="KW-1015">Disulfide bond</keyword>
<dbReference type="SUPFAM" id="SSF49299">
    <property type="entry name" value="PKD domain"/>
    <property type="match status" value="1"/>
</dbReference>
<dbReference type="GO" id="GO:0060170">
    <property type="term" value="C:ciliary membrane"/>
    <property type="evidence" value="ECO:0007669"/>
    <property type="project" value="UniProtKB-SubCell"/>
</dbReference>
<dbReference type="FunFam" id="2.60.60.20:FF:000017">
    <property type="entry name" value="Polycystin 1 like 1, transient receptor potential channel interacting"/>
    <property type="match status" value="1"/>
</dbReference>
<sequence>MAVDRPTGSSKGLNRCLSAVVQAVPDSPAIHSTKSCRWKRLHPVLGKAGARSDLSPSGAPGKLQLDPRASGAAVAPDPAADRRAQLGKRLGPPVSCCSLEVETPFCAAGPLCSAEDTASELLPGTDVAPATVTMGAPITAAASTHTSTPLSRPAILPSSAPGLAPGPHCPHSLAAPQPGRQRLCPLTQSLPVQGPGDLVPPVSHRSPGADTRAPLSLGFRVQMVSKGALCLRMDLGDSSGIQVRIRCVSEEAAVTAYHQYGKEGVYVLRAALHNERCGTEWELGPYYVHVGRAAATVFVNSSSVHDGEVLAFGSQADRQGTVLKHCFPPISCYNVSFTSQTHVGDSQAWAGVTVRYQLQPVSVYTNGTVFATDTDIAFVAVTKETSALEFVWFFGGDPPVRTTSRSIRRRLGVAQWYRVVVQASNGMSSMTSEPHHVWVQRRVVPSRLVAASSALVNATVTFQCRLTFGSDVTYLWDFGDGAAGLGSSSASHIYRREGEFTVEALAFNNISSASLKAHLFIVREPCQPPPVKNTGPGTVQVWRSQPVTLAVTFEAAILCDISRGLSYTWSLRDSAGLQVPLPPAVSTRRRTITVPSYFLEPGNYTVLAKVQVESSIVYTNHCVGVEVRARAPVSVISEGTHLFVPRTPSSTVVLRGSLSYDPDRPGAALRYYWTCTPASSPGAPCFSGPSPRSLDAGAPTLSFAALSLSGSYDQFLVTLTVSSNGQNSSEAQVFLSTQPDASLRLARISWVRFRDVSVNWNEELSLRAECDACGSAAGHSYSWDLFLVNATEKRRSEAEKRPLLARPRVEAGPAFAEALLLVQRRSELLEVTGAAPAVQGHSPPAALVPGAHAPGSVTAWGPETPGRPDLPAAASASVGPTAALHRAPTAGDTAGPGPSPVGGSPAPEAPDFEAYYSEIQEAMPPAGRQPGANTHLPESGPSAGADGNHGDGDNLLGPFFSAASARPTLLVDWPKALVGRAVFHGYTASGITGQTVTIKPYSLSPGETYVLQASVASNHSFLGKAQLYLTTNPAPRGMACQVQPHHGLEAHTTFSVFCTSGAQDFRYEFSYQTGSTLKHTLYHGTDAQYYFALPAGEPADGYQVLVSTEITDGRGSQVPPCAVAVTVLPRFHGNRCPGEDMYNSSLKHLSTLQLMGSYTEMRNYISVITRVLHRWAKEDGSPSCGQWSRIQDALISSVCGLAFHDQEEMMDSVLMLRDLTGFHNQSPQDSLQIRIDFSRPVSRAFPVMVLVRFSEKPAPSHFLVKQTFSWDEHVIHISIPASLQDSTLGYLSLLDADYDRTPRNKYLAKAVSYSVRFQWVRCLFWDMGEWKSASFPPQPGTSPEKVSCSYDRLSTFSVVRTNLNTSFETCDVSKLQRQPENLLPSIIIMVFTILYAPLVTKSRRVDHREKKKTGYIFLEENTPPGHQLYAIVVDTGFRAPARFTAKVYIVLCGENGHSEPKELYHPEKPLFERNSRHTFVLSVPAPLGPLRKVRLWHDNRGPSPAWYVSHVMVKELLTRRGHSWFFPAECWLAAGRRDGRVERELVCLRQGPGFWTLLYSKFTESLEDFHVWASTHSRPSGRGPLHTPRLSVTFTLLCAHACVAALVTAAGHEQLPVGVGPTGIPLGSLRTGFLCTFLVSPGAQLLLLLFRLSEVPVGVRVALEPVGHPEWSPASPREERAQRQLWQSPLAVCSESAQARGDGADRPPLQLEACGAGLGQQASREKSDHCALRMPAPSGGFEGLTSSWCPKAPPPWVGSAAWAVCGMVSVACGLGTGFLGYRFGLTQCAQWLCLLVLSVACCVFVTQPLMIGLAALGFAWKRKGDKHFFTVSLHEATKDLDAELERRCRTGAPGGAGGPEKALAARQQARRLRWARPPPPAQLRVTRERMRREVRTQAVLRDIALCTLMLLLHLFVTCGKFSQHECSLNQAIRDTFTRRRSCHQVALRARRWNGDGPSGPVARAAAPTRRSWGGAWLRASLVGRPRRSAGTSFGGLGGVDAWWGWSLTTLLDGLYQHGPSSAGPSGAQPGALAGKCYLMGTVVIKQQKGPPGGPHEPRPLSVLVDDPHPTCCSKVRGPETPSVTDPEMGRVAPSGPGGCREDCELSLGSTRAAAHAALTGLRARRWVDGSSRAVSVHFTLYNPPTRLFSRVTLSADMLPAGGLALSSLVESVVVFHSDSAPRYHLTLPELAFLVLTLTHLCVQLYRMAEEGVRCYWRKPGNWLELSIAGTGLTCCAASGHLLSLAGEVTDQFHKGLFQEFVDLSHMAAWSQRTRWLQGTLSFLLTLKCLHLLGLGNMMASCSLVPRPSLSGVFAPGVRSLSLPRLLPDKPAGAASVSCALRGSAVPDVSGSVGSGGCGERAHSALSRLAGVLVLAAHAHLRGPLLLTLAPPSGIFAAAFHRRLCHLPGSSPRAVFLGLPEPGRRAAAWCYVALLTALNALCFGMLRGSLMTFARKRKPFQSRFLVTLQDVTAYLWGQARTLLGLQRPKPEEAELAENHSYYLEEFAGLLDELLLKINGLSDNPELRLPEPQPGGAAEAGAEECSLVGASADQAHGVTLALSCALARTRGLPSPGNVWCDFQRKWRQSYRSAASP</sequence>
<dbReference type="InterPro" id="IPR014010">
    <property type="entry name" value="REJ_dom"/>
</dbReference>
<comment type="caution">
    <text evidence="23">Lacks conserved residue(s) required for the propagation of feature annotation.</text>
</comment>
<evidence type="ECO:0000256" key="24">
    <source>
        <dbReference type="SAM" id="MobiDB-lite"/>
    </source>
</evidence>
<dbReference type="PROSITE" id="PS50095">
    <property type="entry name" value="PLAT"/>
    <property type="match status" value="1"/>
</dbReference>
<dbReference type="Pfam" id="PF02010">
    <property type="entry name" value="REJ"/>
    <property type="match status" value="2"/>
</dbReference>
<evidence type="ECO:0000256" key="9">
    <source>
        <dbReference type="ARBA" id="ARBA00022837"/>
    </source>
</evidence>
<dbReference type="InterPro" id="IPR002859">
    <property type="entry name" value="PKD/REJ-like"/>
</dbReference>
<evidence type="ECO:0000259" key="27">
    <source>
        <dbReference type="PROSITE" id="PS50095"/>
    </source>
</evidence>
<evidence type="ECO:0000256" key="7">
    <source>
        <dbReference type="ARBA" id="ARBA00022692"/>
    </source>
</evidence>
<keyword evidence="11" id="KW-0406">Ion transport</keyword>
<evidence type="ECO:0000259" key="28">
    <source>
        <dbReference type="PROSITE" id="PS50221"/>
    </source>
</evidence>
<keyword evidence="4" id="KW-1003">Cell membrane</keyword>
<feature type="transmembrane region" description="Helical" evidence="25">
    <location>
        <begin position="1789"/>
        <end position="1820"/>
    </location>
</feature>
<dbReference type="InterPro" id="IPR001024">
    <property type="entry name" value="PLAT/LH2_dom"/>
</dbReference>
<dbReference type="OrthoDB" id="10044145at2759"/>
<evidence type="ECO:0000256" key="10">
    <source>
        <dbReference type="ARBA" id="ARBA00022989"/>
    </source>
</evidence>
<evidence type="ECO:0000256" key="16">
    <source>
        <dbReference type="ARBA" id="ARBA00023273"/>
    </source>
</evidence>
<dbReference type="Pfam" id="PF20519">
    <property type="entry name" value="Polycystin_dom"/>
    <property type="match status" value="1"/>
</dbReference>
<dbReference type="Pfam" id="PF01477">
    <property type="entry name" value="PLAT"/>
    <property type="match status" value="1"/>
</dbReference>
<dbReference type="PANTHER" id="PTHR46730:SF4">
    <property type="entry name" value="POLYCYSTIC KIDNEY DISEASE PROTEIN 1-LIKE 1"/>
    <property type="match status" value="1"/>
</dbReference>
<keyword evidence="5" id="KW-0109">Calcium transport</keyword>
<evidence type="ECO:0000256" key="13">
    <source>
        <dbReference type="ARBA" id="ARBA00023136"/>
    </source>
</evidence>
<dbReference type="PROSITE" id="PS51111">
    <property type="entry name" value="REJ"/>
    <property type="match status" value="1"/>
</dbReference>
<keyword evidence="15" id="KW-0325">Glycoprotein</keyword>
<evidence type="ECO:0000256" key="3">
    <source>
        <dbReference type="ARBA" id="ARBA00022448"/>
    </source>
</evidence>
<comment type="subunit">
    <text evidence="19">Heterodimer. Interacts with PKD2 to form a calcium channel. Interacts with PKD2L1; to form ciliary calcium channel. May interact with GNA12, GNAS, GNAI1 and GNAI2.</text>
</comment>
<evidence type="ECO:0000256" key="23">
    <source>
        <dbReference type="PROSITE-ProRule" id="PRU00152"/>
    </source>
</evidence>
<keyword evidence="13 25" id="KW-0472">Membrane</keyword>
<evidence type="ECO:0000256" key="4">
    <source>
        <dbReference type="ARBA" id="ARBA00022475"/>
    </source>
</evidence>
<dbReference type="PROSITE" id="PS50093">
    <property type="entry name" value="PKD"/>
    <property type="match status" value="1"/>
</dbReference>
<feature type="domain" description="GAIN-B" evidence="28">
    <location>
        <begin position="1222"/>
        <end position="1366"/>
    </location>
</feature>
<keyword evidence="6" id="KW-0107">Calcium channel</keyword>
<evidence type="ECO:0000259" key="29">
    <source>
        <dbReference type="PROSITE" id="PS51111"/>
    </source>
</evidence>
<keyword evidence="17" id="KW-0407">Ion channel</keyword>
<evidence type="ECO:0000256" key="1">
    <source>
        <dbReference type="ARBA" id="ARBA00004272"/>
    </source>
</evidence>
<dbReference type="GeneID" id="109388343"/>
<dbReference type="FunFam" id="2.60.40.10:FF:000825">
    <property type="entry name" value="Polycystin 1, transient receptor potential channel interacting"/>
    <property type="match status" value="1"/>
</dbReference>
<evidence type="ECO:0000256" key="17">
    <source>
        <dbReference type="ARBA" id="ARBA00023303"/>
    </source>
</evidence>
<dbReference type="Gene3D" id="2.60.60.20">
    <property type="entry name" value="PLAT/LH2 domain"/>
    <property type="match status" value="1"/>
</dbReference>
<dbReference type="Proteomes" id="UP000694851">
    <property type="component" value="Unplaced"/>
</dbReference>
<evidence type="ECO:0000256" key="5">
    <source>
        <dbReference type="ARBA" id="ARBA00022568"/>
    </source>
</evidence>
<dbReference type="KEGG" id="hai:109388343"/>
<dbReference type="SUPFAM" id="SSF49723">
    <property type="entry name" value="Lipase/lipooxygenase domain (PLAT/LH2 domain)"/>
    <property type="match status" value="1"/>
</dbReference>
<evidence type="ECO:0000256" key="11">
    <source>
        <dbReference type="ARBA" id="ARBA00023065"/>
    </source>
</evidence>
<dbReference type="Gene3D" id="2.60.40.10">
    <property type="entry name" value="Immunoglobulins"/>
    <property type="match status" value="2"/>
</dbReference>
<dbReference type="InterPro" id="IPR000601">
    <property type="entry name" value="PKD_dom"/>
</dbReference>
<gene>
    <name evidence="31" type="primary">PKD1L1</name>
</gene>
<evidence type="ECO:0000313" key="30">
    <source>
        <dbReference type="Proteomes" id="UP000694851"/>
    </source>
</evidence>
<reference evidence="31" key="1">
    <citation type="submission" date="2025-08" db="UniProtKB">
        <authorList>
            <consortium name="RefSeq"/>
        </authorList>
    </citation>
    <scope>IDENTIFICATION</scope>
    <source>
        <tissue evidence="31">Muscle</tissue>
    </source>
</reference>
<evidence type="ECO:0000259" key="26">
    <source>
        <dbReference type="PROSITE" id="PS50093"/>
    </source>
</evidence>
<dbReference type="RefSeq" id="XP_019508514.1">
    <property type="nucleotide sequence ID" value="XM_019652969.1"/>
</dbReference>
<dbReference type="InterPro" id="IPR046791">
    <property type="entry name" value="Polycystin_dom"/>
</dbReference>
<evidence type="ECO:0000256" key="2">
    <source>
        <dbReference type="ARBA" id="ARBA00007200"/>
    </source>
</evidence>
<feature type="domain" description="REJ" evidence="29">
    <location>
        <begin position="526"/>
        <end position="1222"/>
    </location>
</feature>
<keyword evidence="7 25" id="KW-0812">Transmembrane</keyword>
<evidence type="ECO:0000256" key="6">
    <source>
        <dbReference type="ARBA" id="ARBA00022673"/>
    </source>
</evidence>
<evidence type="ECO:0000313" key="31">
    <source>
        <dbReference type="RefSeq" id="XP_019508514.1"/>
    </source>
</evidence>